<comment type="caution">
    <text evidence="1">The sequence shown here is derived from an EMBL/GenBank/DDBJ whole genome shotgun (WGS) entry which is preliminary data.</text>
</comment>
<evidence type="ECO:0000313" key="2">
    <source>
        <dbReference type="Proteomes" id="UP000054783"/>
    </source>
</evidence>
<keyword evidence="2" id="KW-1185">Reference proteome</keyword>
<sequence>MSVIIIFMCASKKLEQNANGKKHWKCSKVVA</sequence>
<evidence type="ECO:0000313" key="1">
    <source>
        <dbReference type="EMBL" id="KRY03143.1"/>
    </source>
</evidence>
<accession>A0A0V0YS28</accession>
<proteinExistence type="predicted"/>
<protein>
    <submittedName>
        <fullName evidence="1">Uncharacterized protein</fullName>
    </submittedName>
</protein>
<dbReference type="Proteomes" id="UP000054783">
    <property type="component" value="Unassembled WGS sequence"/>
</dbReference>
<dbReference type="AlphaFoldDB" id="A0A0V0YS28"/>
<name>A0A0V0YS28_9BILA</name>
<reference evidence="1 2" key="1">
    <citation type="submission" date="2015-01" db="EMBL/GenBank/DDBJ databases">
        <title>Evolution of Trichinella species and genotypes.</title>
        <authorList>
            <person name="Korhonen P.K."/>
            <person name="Edoardo P."/>
            <person name="Giuseppe L.R."/>
            <person name="Gasser R.B."/>
        </authorList>
    </citation>
    <scope>NUCLEOTIDE SEQUENCE [LARGE SCALE GENOMIC DNA]</scope>
    <source>
        <strain evidence="1">ISS2496</strain>
    </source>
</reference>
<dbReference type="EMBL" id="JYDQ01003079">
    <property type="protein sequence ID" value="KRY03143.1"/>
    <property type="molecule type" value="Genomic_DNA"/>
</dbReference>
<gene>
    <name evidence="1" type="ORF">T12_2167</name>
</gene>
<organism evidence="1 2">
    <name type="scientific">Trichinella patagoniensis</name>
    <dbReference type="NCBI Taxonomy" id="990121"/>
    <lineage>
        <taxon>Eukaryota</taxon>
        <taxon>Metazoa</taxon>
        <taxon>Ecdysozoa</taxon>
        <taxon>Nematoda</taxon>
        <taxon>Enoplea</taxon>
        <taxon>Dorylaimia</taxon>
        <taxon>Trichinellida</taxon>
        <taxon>Trichinellidae</taxon>
        <taxon>Trichinella</taxon>
    </lineage>
</organism>